<keyword evidence="2" id="KW-1185">Reference proteome</keyword>
<reference evidence="1 2" key="1">
    <citation type="submission" date="2010-08" db="EMBL/GenBank/DDBJ databases">
        <authorList>
            <consortium name="US DOE Joint Genome Institute (JGI-PGF)"/>
            <person name="Lucas S."/>
            <person name="Copeland A."/>
            <person name="Lapidus A."/>
            <person name="Cheng J.-F."/>
            <person name="Bruce D."/>
            <person name="Goodwin L."/>
            <person name="Pitluck S."/>
            <person name="Land M.L."/>
            <person name="Hauser L."/>
            <person name="Chang Y.-J."/>
            <person name="Anderson I.J."/>
            <person name="Johnson E."/>
            <person name="Mulhopadhyay B."/>
            <person name="Kyrpides N."/>
            <person name="Woyke T.J."/>
        </authorList>
    </citation>
    <scope>NUCLEOTIDE SEQUENCE [LARGE SCALE GENOMIC DNA]</scope>
    <source>
        <strain evidence="1 2">6</strain>
    </source>
</reference>
<name>I5AWX0_EUBC6</name>
<dbReference type="Proteomes" id="UP000005753">
    <property type="component" value="Chromosome"/>
</dbReference>
<gene>
    <name evidence="1" type="ORF">EubceDRAFT1_2578</name>
</gene>
<evidence type="ECO:0000313" key="2">
    <source>
        <dbReference type="Proteomes" id="UP000005753"/>
    </source>
</evidence>
<accession>I5AWX0</accession>
<dbReference type="EMBL" id="CM001487">
    <property type="protein sequence ID" value="EIM58293.1"/>
    <property type="molecule type" value="Genomic_DNA"/>
</dbReference>
<dbReference type="STRING" id="633697.EubceDRAFT1_2578"/>
<proteinExistence type="predicted"/>
<sequence>MKEKYALLDTDYISKTHMIRKDDMYAGKFEMLQNGNLRYKDE</sequence>
<dbReference type="AlphaFoldDB" id="I5AWX0"/>
<dbReference type="HOGENOM" id="CLU_3251638_0_0_9"/>
<protein>
    <submittedName>
        <fullName evidence="1">Uncharacterized protein</fullName>
    </submittedName>
</protein>
<reference evidence="1 2" key="2">
    <citation type="submission" date="2012-02" db="EMBL/GenBank/DDBJ databases">
        <title>Improved High-Quality Draft sequence of Eubacterium cellulosolvens 6.</title>
        <authorList>
            <consortium name="US DOE Joint Genome Institute"/>
            <person name="Lucas S."/>
            <person name="Han J."/>
            <person name="Lapidus A."/>
            <person name="Cheng J.-F."/>
            <person name="Goodwin L."/>
            <person name="Pitluck S."/>
            <person name="Peters L."/>
            <person name="Mikhailova N."/>
            <person name="Gu W."/>
            <person name="Detter J.C."/>
            <person name="Han C."/>
            <person name="Tapia R."/>
            <person name="Land M."/>
            <person name="Hauser L."/>
            <person name="Kyrpides N."/>
            <person name="Ivanova N."/>
            <person name="Pagani I."/>
            <person name="Johnson E."/>
            <person name="Mukhopadhyay B."/>
            <person name="Anderson I."/>
            <person name="Woyke T."/>
        </authorList>
    </citation>
    <scope>NUCLEOTIDE SEQUENCE [LARGE SCALE GENOMIC DNA]</scope>
    <source>
        <strain evidence="1 2">6</strain>
    </source>
</reference>
<evidence type="ECO:0000313" key="1">
    <source>
        <dbReference type="EMBL" id="EIM58293.1"/>
    </source>
</evidence>
<organism evidence="1 2">
    <name type="scientific">Eubacterium cellulosolvens (strain ATCC 43171 / JCM 9499 / 6)</name>
    <name type="common">Cillobacterium cellulosolvens</name>
    <dbReference type="NCBI Taxonomy" id="633697"/>
    <lineage>
        <taxon>Bacteria</taxon>
        <taxon>Bacillati</taxon>
        <taxon>Bacillota</taxon>
        <taxon>Clostridia</taxon>
        <taxon>Eubacteriales</taxon>
        <taxon>Eubacteriaceae</taxon>
        <taxon>Eubacterium</taxon>
    </lineage>
</organism>